<evidence type="ECO:0000313" key="2">
    <source>
        <dbReference type="Proteomes" id="UP001056693"/>
    </source>
</evidence>
<evidence type="ECO:0000313" key="1">
    <source>
        <dbReference type="EMBL" id="MCL3787291.1"/>
    </source>
</evidence>
<comment type="caution">
    <text evidence="1">The sequence shown here is derived from an EMBL/GenBank/DDBJ whole genome shotgun (WGS) entry which is preliminary data.</text>
</comment>
<sequence length="94" mass="11048">MNCKEKIMIEDIESTKKCVENLYIKYMAEVTENMIDDVANSLISIIAELEALKLRMHSSYDEDRLRRNEFEKMFNTVLDSDDTDKTVNNADYLK</sequence>
<proteinExistence type="predicted"/>
<accession>A0ABT0NGA4</accession>
<name>A0ABT0NGA4_9FIRM</name>
<gene>
    <name evidence="1" type="ORF">E2N93_04530</name>
</gene>
<organism evidence="1 2">
    <name type="scientific">Ruminococcus bromii</name>
    <dbReference type="NCBI Taxonomy" id="40518"/>
    <lineage>
        <taxon>Bacteria</taxon>
        <taxon>Bacillati</taxon>
        <taxon>Bacillota</taxon>
        <taxon>Clostridia</taxon>
        <taxon>Eubacteriales</taxon>
        <taxon>Oscillospiraceae</taxon>
        <taxon>Ruminococcus</taxon>
    </lineage>
</organism>
<reference evidence="1 2" key="1">
    <citation type="submission" date="2019-03" db="EMBL/GenBank/DDBJ databases">
        <authorList>
            <person name="Molinero N."/>
            <person name="Sanchez B."/>
            <person name="Walker A."/>
            <person name="Duncan S."/>
            <person name="Delgado S."/>
            <person name="Margolles A."/>
        </authorList>
    </citation>
    <scope>NUCLEOTIDE SEQUENCE [LARGE SCALE GENOMIC DNA]</scope>
    <source>
        <strain evidence="1 2">IPLA60002</strain>
    </source>
</reference>
<protein>
    <submittedName>
        <fullName evidence="1">Uncharacterized protein</fullName>
    </submittedName>
</protein>
<dbReference type="Proteomes" id="UP001056693">
    <property type="component" value="Unassembled WGS sequence"/>
</dbReference>
<dbReference type="EMBL" id="SNUZ01000007">
    <property type="protein sequence ID" value="MCL3787291.1"/>
    <property type="molecule type" value="Genomic_DNA"/>
</dbReference>
<keyword evidence="2" id="KW-1185">Reference proteome</keyword>
<dbReference type="RefSeq" id="WP_249376278.1">
    <property type="nucleotide sequence ID" value="NZ_SNUZ01000007.1"/>
</dbReference>